<dbReference type="InterPro" id="IPR013216">
    <property type="entry name" value="Methyltransf_11"/>
</dbReference>
<dbReference type="GO" id="GO:0032259">
    <property type="term" value="P:methylation"/>
    <property type="evidence" value="ECO:0007669"/>
    <property type="project" value="UniProtKB-KW"/>
</dbReference>
<evidence type="ECO:0000313" key="5">
    <source>
        <dbReference type="EMBL" id="SKA61566.1"/>
    </source>
</evidence>
<dbReference type="Pfam" id="PF08241">
    <property type="entry name" value="Methyltransf_11"/>
    <property type="match status" value="1"/>
</dbReference>
<dbReference type="PANTHER" id="PTHR44942:SF4">
    <property type="entry name" value="METHYLTRANSFERASE TYPE 11 DOMAIN-CONTAINING PROTEIN"/>
    <property type="match status" value="1"/>
</dbReference>
<dbReference type="GO" id="GO:0008757">
    <property type="term" value="F:S-adenosylmethionine-dependent methyltransferase activity"/>
    <property type="evidence" value="ECO:0007669"/>
    <property type="project" value="InterPro"/>
</dbReference>
<evidence type="ECO:0000313" key="6">
    <source>
        <dbReference type="Proteomes" id="UP000190814"/>
    </source>
</evidence>
<evidence type="ECO:0000256" key="1">
    <source>
        <dbReference type="ARBA" id="ARBA00008361"/>
    </source>
</evidence>
<dbReference type="InterPro" id="IPR029063">
    <property type="entry name" value="SAM-dependent_MTases_sf"/>
</dbReference>
<dbReference type="PANTHER" id="PTHR44942">
    <property type="entry name" value="METHYLTRANSF_11 DOMAIN-CONTAINING PROTEIN"/>
    <property type="match status" value="1"/>
</dbReference>
<evidence type="ECO:0000259" key="4">
    <source>
        <dbReference type="Pfam" id="PF08241"/>
    </source>
</evidence>
<dbReference type="SUPFAM" id="SSF53335">
    <property type="entry name" value="S-adenosyl-L-methionine-dependent methyltransferases"/>
    <property type="match status" value="1"/>
</dbReference>
<keyword evidence="6" id="KW-1185">Reference proteome</keyword>
<organism evidence="5 6">
    <name type="scientific">Eubacterium uniforme</name>
    <dbReference type="NCBI Taxonomy" id="39495"/>
    <lineage>
        <taxon>Bacteria</taxon>
        <taxon>Bacillati</taxon>
        <taxon>Bacillota</taxon>
        <taxon>Clostridia</taxon>
        <taxon>Eubacteriales</taxon>
        <taxon>Eubacteriaceae</taxon>
        <taxon>Eubacterium</taxon>
    </lineage>
</organism>
<gene>
    <name evidence="5" type="ORF">SAMN02745111_00497</name>
</gene>
<dbReference type="EMBL" id="FUXZ01000003">
    <property type="protein sequence ID" value="SKA61566.1"/>
    <property type="molecule type" value="Genomic_DNA"/>
</dbReference>
<evidence type="ECO:0000256" key="3">
    <source>
        <dbReference type="ARBA" id="ARBA00022679"/>
    </source>
</evidence>
<dbReference type="CDD" id="cd02440">
    <property type="entry name" value="AdoMet_MTases"/>
    <property type="match status" value="1"/>
</dbReference>
<dbReference type="STRING" id="39495.SAMN02745111_00497"/>
<proteinExistence type="inferred from homology"/>
<protein>
    <submittedName>
        <fullName evidence="5">Methyltransferase domain-containing protein</fullName>
    </submittedName>
</protein>
<keyword evidence="2 5" id="KW-0489">Methyltransferase</keyword>
<dbReference type="AlphaFoldDB" id="A0A1T4V9J9"/>
<reference evidence="5 6" key="1">
    <citation type="submission" date="2017-02" db="EMBL/GenBank/DDBJ databases">
        <authorList>
            <person name="Peterson S.W."/>
        </authorList>
    </citation>
    <scope>NUCLEOTIDE SEQUENCE [LARGE SCALE GENOMIC DNA]</scope>
    <source>
        <strain evidence="5 6">ATCC 35992</strain>
    </source>
</reference>
<dbReference type="InterPro" id="IPR051052">
    <property type="entry name" value="Diverse_substrate_MTase"/>
</dbReference>
<keyword evidence="3 5" id="KW-0808">Transferase</keyword>
<feature type="domain" description="Methyltransferase type 11" evidence="4">
    <location>
        <begin position="46"/>
        <end position="137"/>
    </location>
</feature>
<dbReference type="Proteomes" id="UP000190814">
    <property type="component" value="Unassembled WGS sequence"/>
</dbReference>
<name>A0A1T4V9J9_9FIRM</name>
<sequence>MKMTDTTKNFDGYAKDYTVGRPSYAKELLDSFYDVFGIEKSSVIADIGSGTGKFARHLLDYGNDVYCVELNEDMRNVAEDELNGFDNFHSVGGGAENTTLKDSSVDFITTAQAFHWFDVDKFKSECRRILRKNGKVFLIWNVRDMDEKLNQELYDIYKKYCKNFKGFSGGIVKDDERIKKFFDGKYEYVEYDNPLFFDKNKFIARSLSGSYSLKEGDDKYEEYLKEIIDVFNRYSKDGILSMGNKSVAYVGCVD</sequence>
<dbReference type="Gene3D" id="3.40.50.150">
    <property type="entry name" value="Vaccinia Virus protein VP39"/>
    <property type="match status" value="1"/>
</dbReference>
<evidence type="ECO:0000256" key="2">
    <source>
        <dbReference type="ARBA" id="ARBA00022603"/>
    </source>
</evidence>
<accession>A0A1T4V9J9</accession>
<comment type="similarity">
    <text evidence="1">Belongs to the methyltransferase superfamily.</text>
</comment>
<dbReference type="RefSeq" id="WP_200803911.1">
    <property type="nucleotide sequence ID" value="NZ_FUXZ01000003.1"/>
</dbReference>